<proteinExistence type="inferred from homology"/>
<dbReference type="PANTHER" id="PTHR43133:SF50">
    <property type="entry name" value="ECF RNA POLYMERASE SIGMA FACTOR SIGM"/>
    <property type="match status" value="1"/>
</dbReference>
<dbReference type="OrthoDB" id="2046835at2"/>
<dbReference type="InterPro" id="IPR007627">
    <property type="entry name" value="RNA_pol_sigma70_r2"/>
</dbReference>
<feature type="domain" description="RNA polymerase sigma-70 region 2" evidence="6">
    <location>
        <begin position="22"/>
        <end position="88"/>
    </location>
</feature>
<dbReference type="SUPFAM" id="SSF88659">
    <property type="entry name" value="Sigma3 and sigma4 domains of RNA polymerase sigma factors"/>
    <property type="match status" value="1"/>
</dbReference>
<organism evidence="8 9">
    <name type="scientific">Actinomadura harenae</name>
    <dbReference type="NCBI Taxonomy" id="2483351"/>
    <lineage>
        <taxon>Bacteria</taxon>
        <taxon>Bacillati</taxon>
        <taxon>Actinomycetota</taxon>
        <taxon>Actinomycetes</taxon>
        <taxon>Streptosporangiales</taxon>
        <taxon>Thermomonosporaceae</taxon>
        <taxon>Actinomadura</taxon>
    </lineage>
</organism>
<dbReference type="SUPFAM" id="SSF88946">
    <property type="entry name" value="Sigma2 domain of RNA polymerase sigma factors"/>
    <property type="match status" value="1"/>
</dbReference>
<reference evidence="8 9" key="1">
    <citation type="submission" date="2018-10" db="EMBL/GenBank/DDBJ databases">
        <title>Isolation from soil.</title>
        <authorList>
            <person name="Hu J."/>
        </authorList>
    </citation>
    <scope>NUCLEOTIDE SEQUENCE [LARGE SCALE GENOMIC DNA]</scope>
    <source>
        <strain evidence="8 9">NEAU-Ht49</strain>
    </source>
</reference>
<dbReference type="NCBIfam" id="TIGR02937">
    <property type="entry name" value="sigma70-ECF"/>
    <property type="match status" value="1"/>
</dbReference>
<feature type="domain" description="RNA polymerase sigma factor 70 region 4 type 2" evidence="7">
    <location>
        <begin position="111"/>
        <end position="161"/>
    </location>
</feature>
<accession>A0A3M2LH34</accession>
<dbReference type="Gene3D" id="1.10.10.10">
    <property type="entry name" value="Winged helix-like DNA-binding domain superfamily/Winged helix DNA-binding domain"/>
    <property type="match status" value="1"/>
</dbReference>
<dbReference type="InterPro" id="IPR036388">
    <property type="entry name" value="WH-like_DNA-bd_sf"/>
</dbReference>
<dbReference type="EMBL" id="RFFG01000149">
    <property type="protein sequence ID" value="RMI36100.1"/>
    <property type="molecule type" value="Genomic_DNA"/>
</dbReference>
<evidence type="ECO:0000313" key="8">
    <source>
        <dbReference type="EMBL" id="RMI36100.1"/>
    </source>
</evidence>
<dbReference type="InterPro" id="IPR013249">
    <property type="entry name" value="RNA_pol_sigma70_r4_t2"/>
</dbReference>
<dbReference type="Pfam" id="PF08281">
    <property type="entry name" value="Sigma70_r4_2"/>
    <property type="match status" value="1"/>
</dbReference>
<keyword evidence="9" id="KW-1185">Reference proteome</keyword>
<dbReference type="InterPro" id="IPR014325">
    <property type="entry name" value="RNA_pol_sigma-E_actinobac"/>
</dbReference>
<dbReference type="Gene3D" id="1.10.1740.10">
    <property type="match status" value="1"/>
</dbReference>
<dbReference type="GO" id="GO:0016987">
    <property type="term" value="F:sigma factor activity"/>
    <property type="evidence" value="ECO:0007669"/>
    <property type="project" value="UniProtKB-KW"/>
</dbReference>
<dbReference type="Pfam" id="PF04542">
    <property type="entry name" value="Sigma70_r2"/>
    <property type="match status" value="1"/>
</dbReference>
<dbReference type="AlphaFoldDB" id="A0A3M2LH34"/>
<evidence type="ECO:0000313" key="9">
    <source>
        <dbReference type="Proteomes" id="UP000282674"/>
    </source>
</evidence>
<dbReference type="GO" id="GO:0003677">
    <property type="term" value="F:DNA binding"/>
    <property type="evidence" value="ECO:0007669"/>
    <property type="project" value="UniProtKB-KW"/>
</dbReference>
<evidence type="ECO:0000256" key="4">
    <source>
        <dbReference type="ARBA" id="ARBA00023125"/>
    </source>
</evidence>
<comment type="similarity">
    <text evidence="1">Belongs to the sigma-70 factor family. ECF subfamily.</text>
</comment>
<dbReference type="InterPro" id="IPR013325">
    <property type="entry name" value="RNA_pol_sigma_r2"/>
</dbReference>
<sequence>MEGAGRAEAEGGGEPDVAEEWVAARLPALQRYAYLLTGSAHDAEDVVQTALARTLAAWPRVTRKHDPEPYVRKAIARLVLNSRRRAWRERLWASPPERAEQPSWPGDRVVMWTALATLPPRQRAVVVLRYYEDLSEAQIAETLGCSPGTVKSQSAKALAKLKRYFESERAAR</sequence>
<dbReference type="InterPro" id="IPR039425">
    <property type="entry name" value="RNA_pol_sigma-70-like"/>
</dbReference>
<dbReference type="NCBIfam" id="TIGR02983">
    <property type="entry name" value="SigE-fam_strep"/>
    <property type="match status" value="1"/>
</dbReference>
<name>A0A3M2LH34_9ACTN</name>
<dbReference type="GO" id="GO:0006352">
    <property type="term" value="P:DNA-templated transcription initiation"/>
    <property type="evidence" value="ECO:0007669"/>
    <property type="project" value="InterPro"/>
</dbReference>
<keyword evidence="4" id="KW-0238">DNA-binding</keyword>
<keyword evidence="2" id="KW-0805">Transcription regulation</keyword>
<dbReference type="PANTHER" id="PTHR43133">
    <property type="entry name" value="RNA POLYMERASE ECF-TYPE SIGMA FACTO"/>
    <property type="match status" value="1"/>
</dbReference>
<gene>
    <name evidence="8" type="ORF">EBO15_39540</name>
</gene>
<evidence type="ECO:0000256" key="2">
    <source>
        <dbReference type="ARBA" id="ARBA00023015"/>
    </source>
</evidence>
<evidence type="ECO:0000256" key="1">
    <source>
        <dbReference type="ARBA" id="ARBA00010641"/>
    </source>
</evidence>
<protein>
    <submittedName>
        <fullName evidence="8">SigE family RNA polymerase sigma factor</fullName>
    </submittedName>
</protein>
<keyword evidence="3" id="KW-0731">Sigma factor</keyword>
<dbReference type="InterPro" id="IPR014284">
    <property type="entry name" value="RNA_pol_sigma-70_dom"/>
</dbReference>
<dbReference type="InterPro" id="IPR013324">
    <property type="entry name" value="RNA_pol_sigma_r3/r4-like"/>
</dbReference>
<evidence type="ECO:0000256" key="3">
    <source>
        <dbReference type="ARBA" id="ARBA00023082"/>
    </source>
</evidence>
<dbReference type="Proteomes" id="UP000282674">
    <property type="component" value="Unassembled WGS sequence"/>
</dbReference>
<dbReference type="CDD" id="cd06171">
    <property type="entry name" value="Sigma70_r4"/>
    <property type="match status" value="1"/>
</dbReference>
<evidence type="ECO:0000256" key="5">
    <source>
        <dbReference type="ARBA" id="ARBA00023163"/>
    </source>
</evidence>
<evidence type="ECO:0000259" key="7">
    <source>
        <dbReference type="Pfam" id="PF08281"/>
    </source>
</evidence>
<comment type="caution">
    <text evidence="8">The sequence shown here is derived from an EMBL/GenBank/DDBJ whole genome shotgun (WGS) entry which is preliminary data.</text>
</comment>
<keyword evidence="5" id="KW-0804">Transcription</keyword>
<evidence type="ECO:0000259" key="6">
    <source>
        <dbReference type="Pfam" id="PF04542"/>
    </source>
</evidence>